<dbReference type="KEGG" id="nkf:Nkreftii_003671"/>
<dbReference type="PROSITE" id="PS51257">
    <property type="entry name" value="PROKAR_LIPOPROTEIN"/>
    <property type="match status" value="1"/>
</dbReference>
<evidence type="ECO:0000313" key="3">
    <source>
        <dbReference type="Proteomes" id="UP000593737"/>
    </source>
</evidence>
<gene>
    <name evidence="2" type="ORF">Nkreftii_003671</name>
</gene>
<dbReference type="Gene3D" id="3.40.50.10610">
    <property type="entry name" value="ABC-type transport auxiliary lipoprotein component"/>
    <property type="match status" value="1"/>
</dbReference>
<protein>
    <recommendedName>
        <fullName evidence="4">Lipoprotein</fullName>
    </recommendedName>
</protein>
<proteinExistence type="predicted"/>
<accession>A0A7S8J066</accession>
<dbReference type="EMBL" id="CP047423">
    <property type="protein sequence ID" value="QPD05897.1"/>
    <property type="molecule type" value="Genomic_DNA"/>
</dbReference>
<evidence type="ECO:0000313" key="2">
    <source>
        <dbReference type="EMBL" id="QPD05897.1"/>
    </source>
</evidence>
<reference evidence="2 3" key="1">
    <citation type="journal article" date="2020" name="ISME J.">
        <title>Enrichment and physiological characterization of a novel comammox Nitrospira indicates ammonium inhibition of complete nitrification.</title>
        <authorList>
            <person name="Sakoula D."/>
            <person name="Koch H."/>
            <person name="Frank J."/>
            <person name="Jetten M.S.M."/>
            <person name="van Kessel M.A.H.J."/>
            <person name="Lucker S."/>
        </authorList>
    </citation>
    <scope>NUCLEOTIDE SEQUENCE [LARGE SCALE GENOMIC DNA]</scope>
    <source>
        <strain evidence="2">Comreactor17</strain>
    </source>
</reference>
<evidence type="ECO:0000256" key="1">
    <source>
        <dbReference type="SAM" id="SignalP"/>
    </source>
</evidence>
<dbReference type="Proteomes" id="UP000593737">
    <property type="component" value="Chromosome"/>
</dbReference>
<feature type="signal peptide" evidence="1">
    <location>
        <begin position="1"/>
        <end position="27"/>
    </location>
</feature>
<evidence type="ECO:0008006" key="4">
    <source>
        <dbReference type="Google" id="ProtNLM"/>
    </source>
</evidence>
<dbReference type="AlphaFoldDB" id="A0A7S8J066"/>
<keyword evidence="1" id="KW-0732">Signal</keyword>
<sequence length="245" mass="26501">MPGRPLRTILMISALVTASLATGCSGAKVATKSAPELSRYQVRSIALLPFTSIATPQARNNDDFFIPVPDSVRRSAISMGIPQESDSLPKKTVVVPGYAAEKVTELFWGHLQDWKGIRVLSPGESARVVVGNGDSTEGKPEKAPAETAKRLKVDAVLLGLVSAYQERVGSRLGASPPATVGFEAKVVAADGQVLWVGRYYEQQRPMIEDLVGFLQRWAFVTAGELAEYGVDEVLKEFPFGRREGQ</sequence>
<name>A0A7S8J066_9BACT</name>
<feature type="chain" id="PRO_5032475198" description="Lipoprotein" evidence="1">
    <location>
        <begin position="28"/>
        <end position="245"/>
    </location>
</feature>
<organism evidence="2 3">
    <name type="scientific">Candidatus Nitrospira kreftii</name>
    <dbReference type="NCBI Taxonomy" id="2652173"/>
    <lineage>
        <taxon>Bacteria</taxon>
        <taxon>Pseudomonadati</taxon>
        <taxon>Nitrospirota</taxon>
        <taxon>Nitrospiria</taxon>
        <taxon>Nitrospirales</taxon>
        <taxon>Nitrospiraceae</taxon>
        <taxon>Nitrospira</taxon>
    </lineage>
</organism>